<organism evidence="2 3">
    <name type="scientific">Durusdinium trenchii</name>
    <dbReference type="NCBI Taxonomy" id="1381693"/>
    <lineage>
        <taxon>Eukaryota</taxon>
        <taxon>Sar</taxon>
        <taxon>Alveolata</taxon>
        <taxon>Dinophyceae</taxon>
        <taxon>Suessiales</taxon>
        <taxon>Symbiodiniaceae</taxon>
        <taxon>Durusdinium</taxon>
    </lineage>
</organism>
<feature type="region of interest" description="Disordered" evidence="1">
    <location>
        <begin position="1"/>
        <end position="72"/>
    </location>
</feature>
<evidence type="ECO:0000313" key="3">
    <source>
        <dbReference type="Proteomes" id="UP001642464"/>
    </source>
</evidence>
<feature type="compositionally biased region" description="Basic and acidic residues" evidence="1">
    <location>
        <begin position="37"/>
        <end position="53"/>
    </location>
</feature>
<sequence>EADETSAASGLPNSENPSDHLPIAAIFEVSSTPRITEAGRKMGEGSNRQESKRTMGRAQEGTGQEGHVAGCRSVQLRSATTRRQLLERLEVLEEQQRQEVAELEEQLRALEPAVPTEPVTDAKQRRKDSPEMIAFKQEKRRKTKELKASQLAQRESFWSSLSDLELDAMEEKFGPPWLVSGS</sequence>
<evidence type="ECO:0000256" key="1">
    <source>
        <dbReference type="SAM" id="MobiDB-lite"/>
    </source>
</evidence>
<comment type="caution">
    <text evidence="2">The sequence shown here is derived from an EMBL/GenBank/DDBJ whole genome shotgun (WGS) entry which is preliminary data.</text>
</comment>
<dbReference type="Proteomes" id="UP001642464">
    <property type="component" value="Unassembled WGS sequence"/>
</dbReference>
<evidence type="ECO:0000313" key="2">
    <source>
        <dbReference type="EMBL" id="CAK9029670.1"/>
    </source>
</evidence>
<dbReference type="EMBL" id="CAXAMM010012747">
    <property type="protein sequence ID" value="CAK9029670.1"/>
    <property type="molecule type" value="Genomic_DNA"/>
</dbReference>
<name>A0ABP0KS33_9DINO</name>
<feature type="compositionally biased region" description="Polar residues" evidence="1">
    <location>
        <begin position="1"/>
        <end position="16"/>
    </location>
</feature>
<feature type="region of interest" description="Disordered" evidence="1">
    <location>
        <begin position="109"/>
        <end position="147"/>
    </location>
</feature>
<proteinExistence type="predicted"/>
<reference evidence="2 3" key="1">
    <citation type="submission" date="2024-02" db="EMBL/GenBank/DDBJ databases">
        <authorList>
            <person name="Chen Y."/>
            <person name="Shah S."/>
            <person name="Dougan E. K."/>
            <person name="Thang M."/>
            <person name="Chan C."/>
        </authorList>
    </citation>
    <scope>NUCLEOTIDE SEQUENCE [LARGE SCALE GENOMIC DNA]</scope>
</reference>
<keyword evidence="3" id="KW-1185">Reference proteome</keyword>
<accession>A0ABP0KS33</accession>
<feature type="non-terminal residue" evidence="2">
    <location>
        <position position="1"/>
    </location>
</feature>
<gene>
    <name evidence="2" type="ORF">SCF082_LOCUS18895</name>
</gene>
<feature type="compositionally biased region" description="Basic and acidic residues" evidence="1">
    <location>
        <begin position="120"/>
        <end position="130"/>
    </location>
</feature>
<protein>
    <submittedName>
        <fullName evidence="2">Reticulocyte-binding protein 2-like a</fullName>
    </submittedName>
</protein>